<dbReference type="EMBL" id="PGCI01000358">
    <property type="protein sequence ID" value="PLW28657.1"/>
    <property type="molecule type" value="Genomic_DNA"/>
</dbReference>
<feature type="signal peptide" evidence="1">
    <location>
        <begin position="1"/>
        <end position="16"/>
    </location>
</feature>
<name>A0A2N5TT40_9BASI</name>
<sequence>MRLNVVASFLISLAFADKIIARPGRLLVLDAESDPFRAYHDLFPMIATGKLFQTVAMFHHSPSLFFMTMSNSGYTFEETETEGPP</sequence>
<dbReference type="Proteomes" id="UP000235388">
    <property type="component" value="Unassembled WGS sequence"/>
</dbReference>
<evidence type="ECO:0000313" key="4">
    <source>
        <dbReference type="EMBL" id="PLW32168.1"/>
    </source>
</evidence>
<comment type="caution">
    <text evidence="3">The sequence shown here is derived from an EMBL/GenBank/DDBJ whole genome shotgun (WGS) entry which is preliminary data.</text>
</comment>
<keyword evidence="1" id="KW-0732">Signal</keyword>
<organism evidence="3 6">
    <name type="scientific">Puccinia coronata f. sp. avenae</name>
    <dbReference type="NCBI Taxonomy" id="200324"/>
    <lineage>
        <taxon>Eukaryota</taxon>
        <taxon>Fungi</taxon>
        <taxon>Dikarya</taxon>
        <taxon>Basidiomycota</taxon>
        <taxon>Pucciniomycotina</taxon>
        <taxon>Pucciniomycetes</taxon>
        <taxon>Pucciniales</taxon>
        <taxon>Pucciniaceae</taxon>
        <taxon>Puccinia</taxon>
    </lineage>
</organism>
<evidence type="ECO:0000313" key="2">
    <source>
        <dbReference type="EMBL" id="PLW06653.1"/>
    </source>
</evidence>
<keyword evidence="5" id="KW-1185">Reference proteome</keyword>
<accession>A0A2N5TT40</accession>
<gene>
    <name evidence="4" type="ORF">PCANC_19926</name>
    <name evidence="2" type="ORF">PCANC_28459</name>
    <name evidence="3" type="ORF">PCASD_18562</name>
</gene>
<dbReference type="AlphaFoldDB" id="A0A2N5TT40"/>
<proteinExistence type="predicted"/>
<dbReference type="Proteomes" id="UP000235392">
    <property type="component" value="Unassembled WGS sequence"/>
</dbReference>
<evidence type="ECO:0000256" key="1">
    <source>
        <dbReference type="SAM" id="SignalP"/>
    </source>
</evidence>
<evidence type="ECO:0000313" key="5">
    <source>
        <dbReference type="Proteomes" id="UP000235388"/>
    </source>
</evidence>
<evidence type="ECO:0000313" key="6">
    <source>
        <dbReference type="Proteomes" id="UP000235392"/>
    </source>
</evidence>
<dbReference type="EMBL" id="PGCJ01001296">
    <property type="protein sequence ID" value="PLW06653.1"/>
    <property type="molecule type" value="Genomic_DNA"/>
</dbReference>
<dbReference type="EMBL" id="PGCJ01000329">
    <property type="protein sequence ID" value="PLW32168.1"/>
    <property type="molecule type" value="Genomic_DNA"/>
</dbReference>
<protein>
    <submittedName>
        <fullName evidence="3">Uncharacterized protein</fullName>
    </submittedName>
</protein>
<reference evidence="5 6" key="1">
    <citation type="submission" date="2017-11" db="EMBL/GenBank/DDBJ databases">
        <title>De novo assembly and phasing of dikaryotic genomes from two isolates of Puccinia coronata f. sp. avenae, the causal agent of oat crown rust.</title>
        <authorList>
            <person name="Miller M.E."/>
            <person name="Zhang Y."/>
            <person name="Omidvar V."/>
            <person name="Sperschneider J."/>
            <person name="Schwessinger B."/>
            <person name="Raley C."/>
            <person name="Palmer J.M."/>
            <person name="Garnica D."/>
            <person name="Upadhyaya N."/>
            <person name="Rathjen J."/>
            <person name="Taylor J.M."/>
            <person name="Park R.F."/>
            <person name="Dodds P.N."/>
            <person name="Hirsch C.D."/>
            <person name="Kianian S.F."/>
            <person name="Figueroa M."/>
        </authorList>
    </citation>
    <scope>NUCLEOTIDE SEQUENCE [LARGE SCALE GENOMIC DNA]</scope>
    <source>
        <strain evidence="2">12NC29</strain>
        <strain evidence="3">12SD80</strain>
    </source>
</reference>
<evidence type="ECO:0000313" key="3">
    <source>
        <dbReference type="EMBL" id="PLW28657.1"/>
    </source>
</evidence>
<feature type="chain" id="PRO_5015083778" evidence="1">
    <location>
        <begin position="17"/>
        <end position="85"/>
    </location>
</feature>